<comment type="similarity">
    <text evidence="2 11">Belongs to the tRNA nucleotidyltransferase/poly(A) polymerase family.</text>
</comment>
<comment type="cofactor">
    <cofactor evidence="1">
        <name>Mg(2+)</name>
        <dbReference type="ChEBI" id="CHEBI:18420"/>
    </cofactor>
</comment>
<dbReference type="Gene3D" id="3.30.460.10">
    <property type="entry name" value="Beta Polymerase, domain 2"/>
    <property type="match status" value="1"/>
</dbReference>
<evidence type="ECO:0000256" key="6">
    <source>
        <dbReference type="ARBA" id="ARBA00022695"/>
    </source>
</evidence>
<evidence type="ECO:0000256" key="7">
    <source>
        <dbReference type="ARBA" id="ARBA00022723"/>
    </source>
</evidence>
<organism evidence="15 16">
    <name type="scientific">Balnearium lithotrophicum</name>
    <dbReference type="NCBI Taxonomy" id="223788"/>
    <lineage>
        <taxon>Bacteria</taxon>
        <taxon>Pseudomonadati</taxon>
        <taxon>Aquificota</taxon>
        <taxon>Aquificia</taxon>
        <taxon>Desulfurobacteriales</taxon>
        <taxon>Desulfurobacteriaceae</taxon>
        <taxon>Balnearium</taxon>
    </lineage>
</organism>
<evidence type="ECO:0000256" key="10">
    <source>
        <dbReference type="ARBA" id="ARBA00022884"/>
    </source>
</evidence>
<dbReference type="GO" id="GO:0000049">
    <property type="term" value="F:tRNA binding"/>
    <property type="evidence" value="ECO:0007669"/>
    <property type="project" value="UniProtKB-KW"/>
</dbReference>
<keyword evidence="7" id="KW-0479">Metal-binding</keyword>
<dbReference type="OrthoDB" id="9805698at2"/>
<feature type="domain" description="Poly A polymerase head" evidence="12">
    <location>
        <begin position="25"/>
        <end position="145"/>
    </location>
</feature>
<feature type="domain" description="HD" evidence="13">
    <location>
        <begin position="266"/>
        <end position="356"/>
    </location>
</feature>
<evidence type="ECO:0000256" key="5">
    <source>
        <dbReference type="ARBA" id="ARBA00022694"/>
    </source>
</evidence>
<dbReference type="GO" id="GO:0000166">
    <property type="term" value="F:nucleotide binding"/>
    <property type="evidence" value="ECO:0007669"/>
    <property type="project" value="UniProtKB-KW"/>
</dbReference>
<keyword evidence="3" id="KW-0820">tRNA-binding</keyword>
<dbReference type="GO" id="GO:0046872">
    <property type="term" value="F:metal ion binding"/>
    <property type="evidence" value="ECO:0007669"/>
    <property type="project" value="UniProtKB-KW"/>
</dbReference>
<name>A0A521CGU2_9BACT</name>
<dbReference type="Proteomes" id="UP000317315">
    <property type="component" value="Unassembled WGS sequence"/>
</dbReference>
<dbReference type="Pfam" id="PF01966">
    <property type="entry name" value="HD"/>
    <property type="match status" value="1"/>
</dbReference>
<evidence type="ECO:0000256" key="11">
    <source>
        <dbReference type="RuleBase" id="RU003953"/>
    </source>
</evidence>
<feature type="domain" description="tRNA nucleotidyltransferase/poly(A) polymerase RNA and SrmB- binding" evidence="14">
    <location>
        <begin position="187"/>
        <end position="229"/>
    </location>
</feature>
<dbReference type="InterPro" id="IPR006674">
    <property type="entry name" value="HD_domain"/>
</dbReference>
<dbReference type="PANTHER" id="PTHR47545">
    <property type="entry name" value="MULTIFUNCTIONAL CCA PROTEIN"/>
    <property type="match status" value="1"/>
</dbReference>
<dbReference type="PANTHER" id="PTHR47545:SF2">
    <property type="entry name" value="CC-ADDING TRNA NUCLEOTIDYLTRANSFERASE"/>
    <property type="match status" value="1"/>
</dbReference>
<dbReference type="InterPro" id="IPR032828">
    <property type="entry name" value="PolyA_RNA-bd"/>
</dbReference>
<gene>
    <name evidence="15" type="ORF">SAMN06269117_11260</name>
</gene>
<dbReference type="GO" id="GO:0008033">
    <property type="term" value="P:tRNA processing"/>
    <property type="evidence" value="ECO:0007669"/>
    <property type="project" value="UniProtKB-KW"/>
</dbReference>
<evidence type="ECO:0000256" key="8">
    <source>
        <dbReference type="ARBA" id="ARBA00022741"/>
    </source>
</evidence>
<dbReference type="EMBL" id="FXTM01000012">
    <property type="protein sequence ID" value="SMO58639.1"/>
    <property type="molecule type" value="Genomic_DNA"/>
</dbReference>
<evidence type="ECO:0000259" key="12">
    <source>
        <dbReference type="Pfam" id="PF01743"/>
    </source>
</evidence>
<proteinExistence type="inferred from homology"/>
<keyword evidence="8" id="KW-0547">Nucleotide-binding</keyword>
<dbReference type="NCBIfam" id="TIGR00277">
    <property type="entry name" value="HDIG"/>
    <property type="match status" value="1"/>
</dbReference>
<dbReference type="SUPFAM" id="SSF81301">
    <property type="entry name" value="Nucleotidyltransferase"/>
    <property type="match status" value="1"/>
</dbReference>
<sequence length="480" mass="55800">MEKRVHKLTFYHPKLERISECFNSCYIVGGFVRDRLLGIRKEFTDIDLVTSDDLERIVKCIGERLKRKPFSFEREKRVFSFVGDYFRIDVSNLWGGSIEEDLRKRDFTINAIGVDFRELFLPFNDDVLLIDPTGGFEDLQKGLIRPAYETSISDDPVRIVRGVRFRVQLDFSYHSSFIEQSKGKERELSESPVERVREELLKILRSEKFSMALRDFDSLEVFYGIFGELSGIEKIPPSGLHQYNLKEHTLKTVELLEEYVFKKAGEILGELSSSLGSIELIPNFSDRECLKLTALYHDVGKPLTVKEINGRLTFYNHDKVGAEITKGALLRLGFGKKAGRMGFIVVRNHLRPFFLYDLYRKGNLTERAIYRLFRDTREYFLHTLLLSVADFGATSEEMFKKLLEYEKFVKYLVQFYRERLMNLKPLLSGREIMEIKGYDRPNRCVGVIKEKLLELQAVGKVKTKEEAISVVLGMNCEDKV</sequence>
<dbReference type="InterPro" id="IPR050124">
    <property type="entry name" value="tRNA_CCA-adding_enzyme"/>
</dbReference>
<dbReference type="Pfam" id="PF01743">
    <property type="entry name" value="PolyA_pol"/>
    <property type="match status" value="1"/>
</dbReference>
<keyword evidence="5" id="KW-0819">tRNA processing</keyword>
<evidence type="ECO:0000313" key="16">
    <source>
        <dbReference type="Proteomes" id="UP000317315"/>
    </source>
</evidence>
<evidence type="ECO:0000313" key="15">
    <source>
        <dbReference type="EMBL" id="SMO58639.1"/>
    </source>
</evidence>
<dbReference type="InterPro" id="IPR043519">
    <property type="entry name" value="NT_sf"/>
</dbReference>
<keyword evidence="16" id="KW-1185">Reference proteome</keyword>
<evidence type="ECO:0000256" key="9">
    <source>
        <dbReference type="ARBA" id="ARBA00022842"/>
    </source>
</evidence>
<protein>
    <submittedName>
        <fullName evidence="15">Poly(A) polymerase</fullName>
    </submittedName>
</protein>
<keyword evidence="4 11" id="KW-0808">Transferase</keyword>
<keyword evidence="6" id="KW-0548">Nucleotidyltransferase</keyword>
<reference evidence="15 16" key="1">
    <citation type="submission" date="2017-05" db="EMBL/GenBank/DDBJ databases">
        <authorList>
            <person name="Varghese N."/>
            <person name="Submissions S."/>
        </authorList>
    </citation>
    <scope>NUCLEOTIDE SEQUENCE [LARGE SCALE GENOMIC DNA]</scope>
    <source>
        <strain evidence="15 16">DSM 16304</strain>
    </source>
</reference>
<keyword evidence="10 11" id="KW-0694">RNA-binding</keyword>
<dbReference type="RefSeq" id="WP_142935557.1">
    <property type="nucleotide sequence ID" value="NZ_FXTM01000012.1"/>
</dbReference>
<dbReference type="GO" id="GO:0016779">
    <property type="term" value="F:nucleotidyltransferase activity"/>
    <property type="evidence" value="ECO:0007669"/>
    <property type="project" value="UniProtKB-KW"/>
</dbReference>
<evidence type="ECO:0000256" key="2">
    <source>
        <dbReference type="ARBA" id="ARBA00007265"/>
    </source>
</evidence>
<dbReference type="InterPro" id="IPR002646">
    <property type="entry name" value="PolA_pol_head_dom"/>
</dbReference>
<accession>A0A521CGU2</accession>
<dbReference type="SUPFAM" id="SSF81891">
    <property type="entry name" value="Poly A polymerase C-terminal region-like"/>
    <property type="match status" value="1"/>
</dbReference>
<dbReference type="Pfam" id="PF12627">
    <property type="entry name" value="PolyA_pol_RNAbd"/>
    <property type="match status" value="1"/>
</dbReference>
<dbReference type="InterPro" id="IPR006675">
    <property type="entry name" value="HDIG_dom"/>
</dbReference>
<evidence type="ECO:0000256" key="4">
    <source>
        <dbReference type="ARBA" id="ARBA00022679"/>
    </source>
</evidence>
<evidence type="ECO:0000256" key="1">
    <source>
        <dbReference type="ARBA" id="ARBA00001946"/>
    </source>
</evidence>
<evidence type="ECO:0000256" key="3">
    <source>
        <dbReference type="ARBA" id="ARBA00022555"/>
    </source>
</evidence>
<dbReference type="Gene3D" id="1.10.3090.10">
    <property type="entry name" value="cca-adding enzyme, domain 2"/>
    <property type="match status" value="1"/>
</dbReference>
<evidence type="ECO:0000259" key="13">
    <source>
        <dbReference type="Pfam" id="PF01966"/>
    </source>
</evidence>
<dbReference type="AlphaFoldDB" id="A0A521CGU2"/>
<evidence type="ECO:0000259" key="14">
    <source>
        <dbReference type="Pfam" id="PF12627"/>
    </source>
</evidence>
<keyword evidence="9" id="KW-0460">Magnesium</keyword>